<dbReference type="Proteomes" id="UP000059574">
    <property type="component" value="Chromosome"/>
</dbReference>
<organism evidence="2 3">
    <name type="scientific">Arthrobacter alpinus</name>
    <dbReference type="NCBI Taxonomy" id="656366"/>
    <lineage>
        <taxon>Bacteria</taxon>
        <taxon>Bacillati</taxon>
        <taxon>Actinomycetota</taxon>
        <taxon>Actinomycetes</taxon>
        <taxon>Micrococcales</taxon>
        <taxon>Micrococcaceae</taxon>
        <taxon>Arthrobacter</taxon>
    </lineage>
</organism>
<feature type="transmembrane region" description="Helical" evidence="1">
    <location>
        <begin position="28"/>
        <end position="46"/>
    </location>
</feature>
<keyword evidence="1" id="KW-0812">Transmembrane</keyword>
<dbReference type="InterPro" id="IPR038770">
    <property type="entry name" value="Na+/solute_symporter_sf"/>
</dbReference>
<keyword evidence="1" id="KW-1133">Transmembrane helix</keyword>
<evidence type="ECO:0000313" key="3">
    <source>
        <dbReference type="Proteomes" id="UP000059574"/>
    </source>
</evidence>
<reference evidence="3" key="1">
    <citation type="submission" date="2015-11" db="EMBL/GenBank/DDBJ databases">
        <authorList>
            <person name="Kumar R."/>
            <person name="Singh D."/>
            <person name="Swarnkar M.K."/>
            <person name="Singh A.K."/>
            <person name="Kumar S."/>
        </authorList>
    </citation>
    <scope>NUCLEOTIDE SEQUENCE [LARGE SCALE GENOMIC DNA]</scope>
    <source>
        <strain evidence="3">ERGS4:06</strain>
    </source>
</reference>
<dbReference type="AlphaFoldDB" id="A0A0S2M0Q9"/>
<reference evidence="2 3" key="2">
    <citation type="journal article" date="2016" name="J. Biotechnol.">
        <title>Complete genome sequence of Arthrobacter alpinus ERGS4:06, a yellow pigmented bacterium tolerant to cold and radiations isolated from Sikkim Himalaya.</title>
        <authorList>
            <person name="Kumar R."/>
            <person name="Singh D."/>
            <person name="Swarnkar M.K."/>
            <person name="Singh A.K."/>
            <person name="Kumar S."/>
        </authorList>
    </citation>
    <scope>NUCLEOTIDE SEQUENCE [LARGE SCALE GENOMIC DNA]</scope>
    <source>
        <strain evidence="2 3">ERGS4:06</strain>
    </source>
</reference>
<name>A0A0S2M0Q9_9MICC</name>
<evidence type="ECO:0000256" key="1">
    <source>
        <dbReference type="SAM" id="Phobius"/>
    </source>
</evidence>
<sequence length="211" mass="23155">MAMAETLAETLAIVALPLAMDPSAEGPAAFGAAAVLTGAAAVYAVLREGDRRGAQQRLHRVSEKRKFAVKLRLQLAVLFALAGLAVWGHVSSMLAGFSLGLAVADVGEPRWLARQLFAITEGFLGPCSLSGSVPPCSCRHWVNIRGRSFLDLFWVWTLWPCVPPYGCWGRNSLWGCWRPCRWGSRCTRPPSAYSRVCWNLEKRRPSSSAPW</sequence>
<accession>A0A0S2M0Q9</accession>
<evidence type="ECO:0000313" key="2">
    <source>
        <dbReference type="EMBL" id="ALO67279.1"/>
    </source>
</evidence>
<proteinExistence type="predicted"/>
<protein>
    <submittedName>
        <fullName evidence="2">Uncharacterized protein</fullName>
    </submittedName>
</protein>
<keyword evidence="1" id="KW-0472">Membrane</keyword>
<gene>
    <name evidence="2" type="ORF">AS189_13180</name>
</gene>
<feature type="transmembrane region" description="Helical" evidence="1">
    <location>
        <begin position="67"/>
        <end position="88"/>
    </location>
</feature>
<dbReference type="EMBL" id="CP013200">
    <property type="protein sequence ID" value="ALO67279.1"/>
    <property type="molecule type" value="Genomic_DNA"/>
</dbReference>
<dbReference type="Gene3D" id="1.20.1530.20">
    <property type="match status" value="1"/>
</dbReference>